<dbReference type="EMBL" id="AGBB01000117">
    <property type="protein sequence ID" value="EGY79699.1"/>
    <property type="molecule type" value="Genomic_DNA"/>
</dbReference>
<dbReference type="InterPro" id="IPR027396">
    <property type="entry name" value="DsrEFH-like"/>
</dbReference>
<reference evidence="1 2" key="1">
    <citation type="submission" date="2011-06" db="EMBL/GenBank/DDBJ databases">
        <authorList>
            <person name="Muzny D."/>
            <person name="Qin X."/>
            <person name="Deng J."/>
            <person name="Jiang H."/>
            <person name="Liu Y."/>
            <person name="Qu J."/>
            <person name="Song X.-Z."/>
            <person name="Zhang L."/>
            <person name="Thornton R."/>
            <person name="Coyle M."/>
            <person name="Francisco L."/>
            <person name="Jackson L."/>
            <person name="Javaid M."/>
            <person name="Korchina V."/>
            <person name="Kovar C."/>
            <person name="Mata R."/>
            <person name="Mathew T."/>
            <person name="Ngo R."/>
            <person name="Nguyen L."/>
            <person name="Nguyen N."/>
            <person name="Okwuonu G."/>
            <person name="Ongeri F."/>
            <person name="Pham C."/>
            <person name="Simmons D."/>
            <person name="Wilczek-Boney K."/>
            <person name="Hale W."/>
            <person name="Jakkamsetti A."/>
            <person name="Pham P."/>
            <person name="Ruth R."/>
            <person name="San Lucas F."/>
            <person name="Warren J."/>
            <person name="Zhang J."/>
            <person name="Zhao Z."/>
            <person name="Zhou C."/>
            <person name="Zhu D."/>
            <person name="Lee S."/>
            <person name="Bess C."/>
            <person name="Blankenburg K."/>
            <person name="Forbes L."/>
            <person name="Fu Q."/>
            <person name="Gubbala S."/>
            <person name="Hirani K."/>
            <person name="Jayaseelan J.C."/>
            <person name="Lara F."/>
            <person name="Munidasa M."/>
            <person name="Palculict T."/>
            <person name="Patil S."/>
            <person name="Pu L.-L."/>
            <person name="Saada N."/>
            <person name="Tang L."/>
            <person name="Weissenberger G."/>
            <person name="Zhu Y."/>
            <person name="Hemphill L."/>
            <person name="Shang Y."/>
            <person name="Youmans B."/>
            <person name="Ayvaz T."/>
            <person name="Ross M."/>
            <person name="Santibanez J."/>
            <person name="Aqrawi P."/>
            <person name="Gross S."/>
            <person name="Joshi V."/>
            <person name="Fowler G."/>
            <person name="Nazareth L."/>
            <person name="Reid J."/>
            <person name="Worley K."/>
            <person name="Petrosino J."/>
            <person name="Highlander S."/>
            <person name="Gibbs R."/>
        </authorList>
    </citation>
    <scope>NUCLEOTIDE SEQUENCE [LARGE SCALE GENOMIC DNA]</scope>
    <source>
        <strain evidence="1 2">ATCC 29427</strain>
    </source>
</reference>
<evidence type="ECO:0000313" key="2">
    <source>
        <dbReference type="Proteomes" id="UP000003422"/>
    </source>
</evidence>
<protein>
    <recommendedName>
        <fullName evidence="3">Cytoplasmic protein</fullName>
    </recommendedName>
</protein>
<name>G4D447_9FIRM</name>
<accession>G4D447</accession>
<sequence length="113" mass="12767">MMKKFLIYTMEGKKMCFLHALMNAKQLKESGNEVKIVLEGQSVTLPKELEEEKNPLYLTLKENGTIVGVCYACSKTLEVLEDNKKAGLELMQDMNGHAGVTKYVEEGYEVLVF</sequence>
<dbReference type="eggNOG" id="COG3370">
    <property type="taxonomic scope" value="Bacteria"/>
</dbReference>
<evidence type="ECO:0000313" key="1">
    <source>
        <dbReference type="EMBL" id="EGY79699.1"/>
    </source>
</evidence>
<dbReference type="SUPFAM" id="SSF75169">
    <property type="entry name" value="DsrEFH-like"/>
    <property type="match status" value="1"/>
</dbReference>
<gene>
    <name evidence="1" type="ORF">HMPREF9129_1177</name>
</gene>
<dbReference type="AlphaFoldDB" id="G4D447"/>
<keyword evidence="2" id="KW-1185">Reference proteome</keyword>
<evidence type="ECO:0008006" key="3">
    <source>
        <dbReference type="Google" id="ProtNLM"/>
    </source>
</evidence>
<dbReference type="HOGENOM" id="CLU_167520_1_0_9"/>
<dbReference type="Gene3D" id="3.40.1260.10">
    <property type="entry name" value="DsrEFH-like"/>
    <property type="match status" value="1"/>
</dbReference>
<dbReference type="Proteomes" id="UP000003422">
    <property type="component" value="Unassembled WGS sequence"/>
</dbReference>
<proteinExistence type="predicted"/>
<organism evidence="1 2">
    <name type="scientific">Peptoniphilus indolicus ATCC 29427</name>
    <dbReference type="NCBI Taxonomy" id="997350"/>
    <lineage>
        <taxon>Bacteria</taxon>
        <taxon>Bacillati</taxon>
        <taxon>Bacillota</taxon>
        <taxon>Tissierellia</taxon>
        <taxon>Tissierellales</taxon>
        <taxon>Peptoniphilaceae</taxon>
        <taxon>Peptoniphilus</taxon>
    </lineage>
</organism>
<comment type="caution">
    <text evidence="1">The sequence shown here is derived from an EMBL/GenBank/DDBJ whole genome shotgun (WGS) entry which is preliminary data.</text>
</comment>
<dbReference type="PATRIC" id="fig|997350.3.peg.1130"/>